<dbReference type="AlphaFoldDB" id="A0A8H6UQZ0"/>
<dbReference type="EMBL" id="JACBAD010002124">
    <property type="protein sequence ID" value="KAF7114494.1"/>
    <property type="molecule type" value="Genomic_DNA"/>
</dbReference>
<evidence type="ECO:0000313" key="1">
    <source>
        <dbReference type="EMBL" id="KAF7114494.1"/>
    </source>
</evidence>
<comment type="caution">
    <text evidence="2">The sequence shown here is derived from an EMBL/GenBank/DDBJ whole genome shotgun (WGS) entry which is preliminary data.</text>
</comment>
<evidence type="ECO:0000313" key="3">
    <source>
        <dbReference type="Proteomes" id="UP000630445"/>
    </source>
</evidence>
<dbReference type="Proteomes" id="UP000630445">
    <property type="component" value="Unassembled WGS sequence"/>
</dbReference>
<sequence length="131" mass="14980">MERKPALPPFPFPYNTAEYREAVEARLKSGDIDPDVGRALLEELDKQPPAKSPLERRIEELELILASPEIDGYKSGTLEYISGQYYIFKEGKRVAGPRPLAQFDPKEVLFGEFPNPRGIWIESERIKYKGL</sequence>
<dbReference type="Proteomes" id="UP000662466">
    <property type="component" value="Unassembled WGS sequence"/>
</dbReference>
<name>A0A8H6UQZ0_9EURO</name>
<evidence type="ECO:0000313" key="4">
    <source>
        <dbReference type="Proteomes" id="UP000662466"/>
    </source>
</evidence>
<dbReference type="EMBL" id="JACBAF010002228">
    <property type="protein sequence ID" value="KAF7162490.1"/>
    <property type="molecule type" value="Genomic_DNA"/>
</dbReference>
<proteinExistence type="predicted"/>
<evidence type="ECO:0000313" key="2">
    <source>
        <dbReference type="EMBL" id="KAF7162490.1"/>
    </source>
</evidence>
<reference evidence="2" key="1">
    <citation type="submission" date="2020-06" db="EMBL/GenBank/DDBJ databases">
        <title>Draft genome sequences of strains closely related to Aspergillus parafelis and Aspergillus hiratsukae.</title>
        <authorList>
            <person name="Dos Santos R.A.C."/>
            <person name="Rivero-Menendez O."/>
            <person name="Steenwyk J.L."/>
            <person name="Mead M.E."/>
            <person name="Goldman G.H."/>
            <person name="Alastruey-Izquierdo A."/>
            <person name="Rokas A."/>
        </authorList>
    </citation>
    <scope>NUCLEOTIDE SEQUENCE</scope>
    <source>
        <strain evidence="1">CNM-CM5793</strain>
        <strain evidence="2">CNM-CM6106</strain>
    </source>
</reference>
<keyword evidence="3" id="KW-1185">Reference proteome</keyword>
<accession>A0A8H6UQZ0</accession>
<organism evidence="2 4">
    <name type="scientific">Aspergillus hiratsukae</name>
    <dbReference type="NCBI Taxonomy" id="1194566"/>
    <lineage>
        <taxon>Eukaryota</taxon>
        <taxon>Fungi</taxon>
        <taxon>Dikarya</taxon>
        <taxon>Ascomycota</taxon>
        <taxon>Pezizomycotina</taxon>
        <taxon>Eurotiomycetes</taxon>
        <taxon>Eurotiomycetidae</taxon>
        <taxon>Eurotiales</taxon>
        <taxon>Aspergillaceae</taxon>
        <taxon>Aspergillus</taxon>
        <taxon>Aspergillus subgen. Fumigati</taxon>
    </lineage>
</organism>
<dbReference type="OrthoDB" id="4525578at2759"/>
<gene>
    <name evidence="1" type="ORF">CNMCM5793_008798</name>
    <name evidence="2" type="ORF">CNMCM6106_009407</name>
</gene>
<protein>
    <submittedName>
        <fullName evidence="2">Uncharacterized protein</fullName>
    </submittedName>
</protein>